<gene>
    <name evidence="2" type="ORF">FB45DRAFT_869490</name>
</gene>
<name>A0AAD7FK07_9AGAR</name>
<sequence>MSLRADSAQVGPQVGPTLGFVLAAARESASSDTKLNRGSWGRPERTQADPAPSSDRIGSAEAPRQTPLPRRSGNAVHARLTPPWFGGFSSVGKSACNRYSTKQDSDRYCTATPSASQSPHKPKGAGNAEISHTHLYRRLFCAWFGADARTCDASPSLQEPSRHAAHSTYRSGTGPAALEQVEALFDFCTRESYNICAWVFWSTYIYSPPATWTEKQLREAGRSAIVFAQHGHRASTELSVGKCSAPTGQNIMTGNHIDAQLQVNLDLSRRPSVVSIPVSCSKWDSGNSAGFSSKNNNINSKRYPLPATWHDNTITSGNPSTFERQWTHCYIVVRPKELGELMDYHLLVCQTDLASIYGQSDDTDKGGHIDSEYHNLFAGAALD</sequence>
<accession>A0AAD7FK07</accession>
<comment type="caution">
    <text evidence="2">The sequence shown here is derived from an EMBL/GenBank/DDBJ whole genome shotgun (WGS) entry which is preliminary data.</text>
</comment>
<feature type="region of interest" description="Disordered" evidence="1">
    <location>
        <begin position="105"/>
        <end position="127"/>
    </location>
</feature>
<reference evidence="2" key="1">
    <citation type="submission" date="2023-03" db="EMBL/GenBank/DDBJ databases">
        <title>Massive genome expansion in bonnet fungi (Mycena s.s.) driven by repeated elements and novel gene families across ecological guilds.</title>
        <authorList>
            <consortium name="Lawrence Berkeley National Laboratory"/>
            <person name="Harder C.B."/>
            <person name="Miyauchi S."/>
            <person name="Viragh M."/>
            <person name="Kuo A."/>
            <person name="Thoen E."/>
            <person name="Andreopoulos B."/>
            <person name="Lu D."/>
            <person name="Skrede I."/>
            <person name="Drula E."/>
            <person name="Henrissat B."/>
            <person name="Morin E."/>
            <person name="Kohler A."/>
            <person name="Barry K."/>
            <person name="LaButti K."/>
            <person name="Morin E."/>
            <person name="Salamov A."/>
            <person name="Lipzen A."/>
            <person name="Mereny Z."/>
            <person name="Hegedus B."/>
            <person name="Baldrian P."/>
            <person name="Stursova M."/>
            <person name="Weitz H."/>
            <person name="Taylor A."/>
            <person name="Grigoriev I.V."/>
            <person name="Nagy L.G."/>
            <person name="Martin F."/>
            <person name="Kauserud H."/>
        </authorList>
    </citation>
    <scope>NUCLEOTIDE SEQUENCE</scope>
    <source>
        <strain evidence="2">9284</strain>
    </source>
</reference>
<feature type="region of interest" description="Disordered" evidence="1">
    <location>
        <begin position="26"/>
        <end position="77"/>
    </location>
</feature>
<evidence type="ECO:0000256" key="1">
    <source>
        <dbReference type="SAM" id="MobiDB-lite"/>
    </source>
</evidence>
<dbReference type="EMBL" id="JARKIF010000013">
    <property type="protein sequence ID" value="KAJ7624580.1"/>
    <property type="molecule type" value="Genomic_DNA"/>
</dbReference>
<protein>
    <submittedName>
        <fullName evidence="2">Uncharacterized protein</fullName>
    </submittedName>
</protein>
<dbReference type="Proteomes" id="UP001221142">
    <property type="component" value="Unassembled WGS sequence"/>
</dbReference>
<dbReference type="AlphaFoldDB" id="A0AAD7FK07"/>
<proteinExistence type="predicted"/>
<organism evidence="2 3">
    <name type="scientific">Roridomyces roridus</name>
    <dbReference type="NCBI Taxonomy" id="1738132"/>
    <lineage>
        <taxon>Eukaryota</taxon>
        <taxon>Fungi</taxon>
        <taxon>Dikarya</taxon>
        <taxon>Basidiomycota</taxon>
        <taxon>Agaricomycotina</taxon>
        <taxon>Agaricomycetes</taxon>
        <taxon>Agaricomycetidae</taxon>
        <taxon>Agaricales</taxon>
        <taxon>Marasmiineae</taxon>
        <taxon>Mycenaceae</taxon>
        <taxon>Roridomyces</taxon>
    </lineage>
</organism>
<evidence type="ECO:0000313" key="3">
    <source>
        <dbReference type="Proteomes" id="UP001221142"/>
    </source>
</evidence>
<keyword evidence="3" id="KW-1185">Reference proteome</keyword>
<evidence type="ECO:0000313" key="2">
    <source>
        <dbReference type="EMBL" id="KAJ7624580.1"/>
    </source>
</evidence>